<accession>A0A7W4VJ26</accession>
<keyword evidence="3" id="KW-1185">Reference proteome</keyword>
<dbReference type="Proteomes" id="UP000532010">
    <property type="component" value="Unassembled WGS sequence"/>
</dbReference>
<comment type="caution">
    <text evidence="2">The sequence shown here is derived from an EMBL/GenBank/DDBJ whole genome shotgun (WGS) entry which is preliminary data.</text>
</comment>
<dbReference type="AlphaFoldDB" id="A0A7W4VJ26"/>
<sequence>MLGSTKVNHLMQDLWCLILVLGSSYAVYRFCRHRSERLGFALCLLGASAAMTGHRL</sequence>
<keyword evidence="1" id="KW-1133">Transmembrane helix</keyword>
<evidence type="ECO:0000313" key="2">
    <source>
        <dbReference type="EMBL" id="MBB3018099.1"/>
    </source>
</evidence>
<organism evidence="2 3">
    <name type="scientific">Microvirga lupini</name>
    <dbReference type="NCBI Taxonomy" id="420324"/>
    <lineage>
        <taxon>Bacteria</taxon>
        <taxon>Pseudomonadati</taxon>
        <taxon>Pseudomonadota</taxon>
        <taxon>Alphaproteobacteria</taxon>
        <taxon>Hyphomicrobiales</taxon>
        <taxon>Methylobacteriaceae</taxon>
        <taxon>Microvirga</taxon>
    </lineage>
</organism>
<name>A0A7W4VJ26_9HYPH</name>
<keyword evidence="1" id="KW-0472">Membrane</keyword>
<proteinExistence type="predicted"/>
<gene>
    <name evidence="2" type="ORF">FHR70_001139</name>
</gene>
<reference evidence="2 3" key="1">
    <citation type="submission" date="2020-08" db="EMBL/GenBank/DDBJ databases">
        <title>The Agave Microbiome: Exploring the role of microbial communities in plant adaptations to desert environments.</title>
        <authorList>
            <person name="Partida-Martinez L.P."/>
        </authorList>
    </citation>
    <scope>NUCLEOTIDE SEQUENCE [LARGE SCALE GENOMIC DNA]</scope>
    <source>
        <strain evidence="2 3">AT3.9</strain>
    </source>
</reference>
<evidence type="ECO:0000313" key="3">
    <source>
        <dbReference type="Proteomes" id="UP000532010"/>
    </source>
</evidence>
<feature type="transmembrane region" description="Helical" evidence="1">
    <location>
        <begin position="12"/>
        <end position="31"/>
    </location>
</feature>
<evidence type="ECO:0000256" key="1">
    <source>
        <dbReference type="SAM" id="Phobius"/>
    </source>
</evidence>
<dbReference type="RefSeq" id="WP_183447918.1">
    <property type="nucleotide sequence ID" value="NZ_JACHWB010000001.1"/>
</dbReference>
<keyword evidence="1" id="KW-0812">Transmembrane</keyword>
<protein>
    <submittedName>
        <fullName evidence="2">Uncharacterized protein</fullName>
    </submittedName>
</protein>
<dbReference type="EMBL" id="JACHWB010000001">
    <property type="protein sequence ID" value="MBB3018099.1"/>
    <property type="molecule type" value="Genomic_DNA"/>
</dbReference>